<dbReference type="AlphaFoldDB" id="A0A7C3LU94"/>
<dbReference type="PROSITE" id="PS50851">
    <property type="entry name" value="CHEW"/>
    <property type="match status" value="1"/>
</dbReference>
<dbReference type="SUPFAM" id="SSF50341">
    <property type="entry name" value="CheW-like"/>
    <property type="match status" value="1"/>
</dbReference>
<dbReference type="GO" id="GO:0005829">
    <property type="term" value="C:cytosol"/>
    <property type="evidence" value="ECO:0007669"/>
    <property type="project" value="TreeGrafter"/>
</dbReference>
<gene>
    <name evidence="2" type="ORF">ENX03_01635</name>
</gene>
<dbReference type="PANTHER" id="PTHR22617:SF43">
    <property type="entry name" value="PROTEIN PILI"/>
    <property type="match status" value="1"/>
</dbReference>
<dbReference type="InterPro" id="IPR039315">
    <property type="entry name" value="CheW"/>
</dbReference>
<organism evidence="2">
    <name type="scientific">Leptospirillum ferriphilum</name>
    <dbReference type="NCBI Taxonomy" id="178606"/>
    <lineage>
        <taxon>Bacteria</taxon>
        <taxon>Pseudomonadati</taxon>
        <taxon>Nitrospirota</taxon>
        <taxon>Nitrospiria</taxon>
        <taxon>Nitrospirales</taxon>
        <taxon>Nitrospiraceae</taxon>
        <taxon>Leptospirillum</taxon>
    </lineage>
</organism>
<dbReference type="EMBL" id="DTMM01000032">
    <property type="protein sequence ID" value="HFT92643.1"/>
    <property type="molecule type" value="Genomic_DNA"/>
</dbReference>
<dbReference type="Gene3D" id="2.40.50.180">
    <property type="entry name" value="CheA-289, Domain 4"/>
    <property type="match status" value="1"/>
</dbReference>
<comment type="caution">
    <text evidence="2">The sequence shown here is derived from an EMBL/GenBank/DDBJ whole genome shotgun (WGS) entry which is preliminary data.</text>
</comment>
<dbReference type="Gene3D" id="2.30.30.40">
    <property type="entry name" value="SH3 Domains"/>
    <property type="match status" value="1"/>
</dbReference>
<evidence type="ECO:0000313" key="2">
    <source>
        <dbReference type="EMBL" id="HFT92643.1"/>
    </source>
</evidence>
<evidence type="ECO:0000259" key="1">
    <source>
        <dbReference type="PROSITE" id="PS50851"/>
    </source>
</evidence>
<reference evidence="2" key="1">
    <citation type="journal article" date="2020" name="mSystems">
        <title>Genome- and Community-Level Interaction Insights into Carbon Utilization and Element Cycling Functions of Hydrothermarchaeota in Hydrothermal Sediment.</title>
        <authorList>
            <person name="Zhou Z."/>
            <person name="Liu Y."/>
            <person name="Xu W."/>
            <person name="Pan J."/>
            <person name="Luo Z.H."/>
            <person name="Li M."/>
        </authorList>
    </citation>
    <scope>NUCLEOTIDE SEQUENCE [LARGE SCALE GENOMIC DNA]</scope>
    <source>
        <strain evidence="2">SpSt-902</strain>
    </source>
</reference>
<dbReference type="PANTHER" id="PTHR22617">
    <property type="entry name" value="CHEMOTAXIS SENSOR HISTIDINE KINASE-RELATED"/>
    <property type="match status" value="1"/>
</dbReference>
<feature type="domain" description="CheW-like" evidence="1">
    <location>
        <begin position="30"/>
        <end position="172"/>
    </location>
</feature>
<accession>A0A7C3LU94</accession>
<dbReference type="GO" id="GO:0006935">
    <property type="term" value="P:chemotaxis"/>
    <property type="evidence" value="ECO:0007669"/>
    <property type="project" value="InterPro"/>
</dbReference>
<proteinExistence type="predicted"/>
<sequence length="172" mass="18869">MNTLDRKIAGGDLSPTETLGSLVDFGADDVLQMVSFRLSGEDYAVDVMAVQEINRLSDMTRVPRAPYFVDGVINLRGKILPVINLRKLLGFPPLTVQTEEMRMIVVNAEGSLAGLTVDEVNQVLRIPKDKVEEQTELGIGKALGDVIRGVAHMEDRLVTLLDIGKLLSVRIQ</sequence>
<dbReference type="InterPro" id="IPR036061">
    <property type="entry name" value="CheW-like_dom_sf"/>
</dbReference>
<dbReference type="InterPro" id="IPR002545">
    <property type="entry name" value="CheW-lke_dom"/>
</dbReference>
<protein>
    <submittedName>
        <fullName evidence="2">Chemotaxis protein CheW</fullName>
    </submittedName>
</protein>
<dbReference type="Pfam" id="PF01584">
    <property type="entry name" value="CheW"/>
    <property type="match status" value="1"/>
</dbReference>
<dbReference type="SMART" id="SM00260">
    <property type="entry name" value="CheW"/>
    <property type="match status" value="1"/>
</dbReference>
<dbReference type="GO" id="GO:0007165">
    <property type="term" value="P:signal transduction"/>
    <property type="evidence" value="ECO:0007669"/>
    <property type="project" value="InterPro"/>
</dbReference>
<name>A0A7C3LU94_9BACT</name>